<feature type="region of interest" description="Disordered" evidence="1">
    <location>
        <begin position="504"/>
        <end position="534"/>
    </location>
</feature>
<name>A0A2V1DB27_9PLEO</name>
<dbReference type="EMBL" id="KZ805503">
    <property type="protein sequence ID" value="PVH95251.1"/>
    <property type="molecule type" value="Genomic_DNA"/>
</dbReference>
<evidence type="ECO:0000256" key="2">
    <source>
        <dbReference type="SAM" id="Phobius"/>
    </source>
</evidence>
<evidence type="ECO:0000313" key="4">
    <source>
        <dbReference type="Proteomes" id="UP000244855"/>
    </source>
</evidence>
<sequence>MSDIPPRRVLGSWADDDDDWSFENWKATVGNKLECGAPVEESSLQQECQEQIETSVEDSPEPPSESLCEEAEEMRQEMLSSYPTYEGMENLDTPYGASDNSIMPPEHMSHEVDDEATEAPYDASMDGSEPPSVALYDRDTGLTQYIDDEDVACILQYINDDDDDSVYPDVNQTHNEYEPEDFDSRLPGDRSLYLSSEPSDWPENAYKISIPSRNVYPEYYLSTFPAYPELNEPNSTLRYNYASNFMKAKFYKYGRLTTKDTEVYARSGLRIMEFAEFDALTLALEMITEMPIIDGAVDDVTDDFYHDSQKTSSSLDVENAEEIETVRAIPATNHTVSAVGVEDDIAAKYAADDFIDDEDFYGEEPTLSTCSENGDRDEVSDIPDVDTMMSTPIELVPALDLADTPIPGLSLIYPSQIETDSASSRSSDATSQTSSKTEVGDCGYPIPECDTAVAVSGSEADDAASEGNEAIGKVDFGHHDHIPITTEIINLLVSMTEDSAAPEVSNAPAKEDDAEEEIPASSIPCEADPPTKTNDSWLPTSLPLPSASTAIKIGVAAAVVAIGAAAFFRRRR</sequence>
<dbReference type="AlphaFoldDB" id="A0A2V1DB27"/>
<dbReference type="OrthoDB" id="10688300at2759"/>
<organism evidence="3 4">
    <name type="scientific">Periconia macrospinosa</name>
    <dbReference type="NCBI Taxonomy" id="97972"/>
    <lineage>
        <taxon>Eukaryota</taxon>
        <taxon>Fungi</taxon>
        <taxon>Dikarya</taxon>
        <taxon>Ascomycota</taxon>
        <taxon>Pezizomycotina</taxon>
        <taxon>Dothideomycetes</taxon>
        <taxon>Pleosporomycetidae</taxon>
        <taxon>Pleosporales</taxon>
        <taxon>Massarineae</taxon>
        <taxon>Periconiaceae</taxon>
        <taxon>Periconia</taxon>
    </lineage>
</organism>
<protein>
    <submittedName>
        <fullName evidence="3">Uncharacterized protein</fullName>
    </submittedName>
</protein>
<gene>
    <name evidence="3" type="ORF">DM02DRAFT_691201</name>
</gene>
<reference evidence="3 4" key="1">
    <citation type="journal article" date="2018" name="Sci. Rep.">
        <title>Comparative genomics provides insights into the lifestyle and reveals functional heterogeneity of dark septate endophytic fungi.</title>
        <authorList>
            <person name="Knapp D.G."/>
            <person name="Nemeth J.B."/>
            <person name="Barry K."/>
            <person name="Hainaut M."/>
            <person name="Henrissat B."/>
            <person name="Johnson J."/>
            <person name="Kuo A."/>
            <person name="Lim J.H.P."/>
            <person name="Lipzen A."/>
            <person name="Nolan M."/>
            <person name="Ohm R.A."/>
            <person name="Tamas L."/>
            <person name="Grigoriev I.V."/>
            <person name="Spatafora J.W."/>
            <person name="Nagy L.G."/>
            <person name="Kovacs G.M."/>
        </authorList>
    </citation>
    <scope>NUCLEOTIDE SEQUENCE [LARGE SCALE GENOMIC DNA]</scope>
    <source>
        <strain evidence="3 4">DSE2036</strain>
    </source>
</reference>
<evidence type="ECO:0000313" key="3">
    <source>
        <dbReference type="EMBL" id="PVH95251.1"/>
    </source>
</evidence>
<feature type="region of interest" description="Disordered" evidence="1">
    <location>
        <begin position="40"/>
        <end position="66"/>
    </location>
</feature>
<keyword evidence="2" id="KW-0472">Membrane</keyword>
<dbReference type="Proteomes" id="UP000244855">
    <property type="component" value="Unassembled WGS sequence"/>
</dbReference>
<evidence type="ECO:0000256" key="1">
    <source>
        <dbReference type="SAM" id="MobiDB-lite"/>
    </source>
</evidence>
<feature type="compositionally biased region" description="Low complexity" evidence="1">
    <location>
        <begin position="419"/>
        <end position="437"/>
    </location>
</feature>
<keyword evidence="4" id="KW-1185">Reference proteome</keyword>
<feature type="compositionally biased region" description="Low complexity" evidence="1">
    <location>
        <begin position="40"/>
        <end position="54"/>
    </location>
</feature>
<keyword evidence="2" id="KW-0812">Transmembrane</keyword>
<feature type="region of interest" description="Disordered" evidence="1">
    <location>
        <begin position="418"/>
        <end position="443"/>
    </location>
</feature>
<feature type="transmembrane region" description="Helical" evidence="2">
    <location>
        <begin position="549"/>
        <end position="568"/>
    </location>
</feature>
<proteinExistence type="predicted"/>
<accession>A0A2V1DB27</accession>
<keyword evidence="2" id="KW-1133">Transmembrane helix</keyword>